<dbReference type="EMBL" id="RRYP01000835">
    <property type="protein sequence ID" value="TNV86786.1"/>
    <property type="molecule type" value="Genomic_DNA"/>
</dbReference>
<feature type="region of interest" description="Disordered" evidence="1">
    <location>
        <begin position="35"/>
        <end position="63"/>
    </location>
</feature>
<name>A0A8J8P778_HALGN</name>
<feature type="region of interest" description="Disordered" evidence="1">
    <location>
        <begin position="75"/>
        <end position="130"/>
    </location>
</feature>
<evidence type="ECO:0000313" key="3">
    <source>
        <dbReference type="Proteomes" id="UP000785679"/>
    </source>
</evidence>
<sequence>MKNQQFLIQVNNQNSFQFNNSFRAIELDTIIFNGSQPQKNDERCVRQQDGRSAHSPTSRWHFRGWSRDVPLRRGWRSSERQHPQDDRAHHTDLPVEPTSSKVFHYHSSSGAKQQGRGCENAPRNVPEQSR</sequence>
<accession>A0A8J8P778</accession>
<reference evidence="2" key="1">
    <citation type="submission" date="2019-06" db="EMBL/GenBank/DDBJ databases">
        <authorList>
            <person name="Zheng W."/>
        </authorList>
    </citation>
    <scope>NUCLEOTIDE SEQUENCE</scope>
    <source>
        <strain evidence="2">QDHG01</strain>
    </source>
</reference>
<comment type="caution">
    <text evidence="2">The sequence shown here is derived from an EMBL/GenBank/DDBJ whole genome shotgun (WGS) entry which is preliminary data.</text>
</comment>
<feature type="compositionally biased region" description="Polar residues" evidence="1">
    <location>
        <begin position="97"/>
        <end position="112"/>
    </location>
</feature>
<organism evidence="2 3">
    <name type="scientific">Halteria grandinella</name>
    <dbReference type="NCBI Taxonomy" id="5974"/>
    <lineage>
        <taxon>Eukaryota</taxon>
        <taxon>Sar</taxon>
        <taxon>Alveolata</taxon>
        <taxon>Ciliophora</taxon>
        <taxon>Intramacronucleata</taxon>
        <taxon>Spirotrichea</taxon>
        <taxon>Stichotrichia</taxon>
        <taxon>Sporadotrichida</taxon>
        <taxon>Halteriidae</taxon>
        <taxon>Halteria</taxon>
    </lineage>
</organism>
<keyword evidence="3" id="KW-1185">Reference proteome</keyword>
<evidence type="ECO:0000313" key="2">
    <source>
        <dbReference type="EMBL" id="TNV86786.1"/>
    </source>
</evidence>
<protein>
    <submittedName>
        <fullName evidence="2">Uncharacterized protein</fullName>
    </submittedName>
</protein>
<feature type="compositionally biased region" description="Basic and acidic residues" evidence="1">
    <location>
        <begin position="39"/>
        <end position="52"/>
    </location>
</feature>
<feature type="compositionally biased region" description="Basic and acidic residues" evidence="1">
    <location>
        <begin position="75"/>
        <end position="93"/>
    </location>
</feature>
<dbReference type="AlphaFoldDB" id="A0A8J8P778"/>
<dbReference type="Proteomes" id="UP000785679">
    <property type="component" value="Unassembled WGS sequence"/>
</dbReference>
<evidence type="ECO:0000256" key="1">
    <source>
        <dbReference type="SAM" id="MobiDB-lite"/>
    </source>
</evidence>
<gene>
    <name evidence="2" type="ORF">FGO68_gene7007</name>
</gene>
<proteinExistence type="predicted"/>